<reference evidence="4" key="2">
    <citation type="submission" date="2016-04" db="EMBL/GenBank/DDBJ databases">
        <title>First Complete Genome Sequence of a Subdivision 6 Acidobacterium.</title>
        <authorList>
            <person name="Huang S."/>
            <person name="Vieira S."/>
            <person name="Bunk B."/>
            <person name="Riedel T."/>
            <person name="Sproeer C."/>
            <person name="Overmann J."/>
        </authorList>
    </citation>
    <scope>NUCLEOTIDE SEQUENCE [LARGE SCALE GENOMIC DNA]</scope>
    <source>
        <strain evidence="4">DSM 100886 HEG_-6_39</strain>
    </source>
</reference>
<keyword evidence="4" id="KW-1185">Reference proteome</keyword>
<keyword evidence="1" id="KW-0238">DNA-binding</keyword>
<evidence type="ECO:0000313" key="3">
    <source>
        <dbReference type="EMBL" id="AMY10705.1"/>
    </source>
</evidence>
<dbReference type="Gene3D" id="1.10.260.40">
    <property type="entry name" value="lambda repressor-like DNA-binding domains"/>
    <property type="match status" value="1"/>
</dbReference>
<dbReference type="PANTHER" id="PTHR36924:SF1">
    <property type="entry name" value="ANTITOXIN HIGA-1"/>
    <property type="match status" value="1"/>
</dbReference>
<dbReference type="Proteomes" id="UP000076079">
    <property type="component" value="Chromosome"/>
</dbReference>
<dbReference type="PROSITE" id="PS50943">
    <property type="entry name" value="HTH_CROC1"/>
    <property type="match status" value="1"/>
</dbReference>
<proteinExistence type="predicted"/>
<dbReference type="SUPFAM" id="SSF47413">
    <property type="entry name" value="lambda repressor-like DNA-binding domains"/>
    <property type="match status" value="1"/>
</dbReference>
<accession>A0A143PQ38</accession>
<dbReference type="AlphaFoldDB" id="A0A143PQ38"/>
<dbReference type="InterPro" id="IPR001387">
    <property type="entry name" value="Cro/C1-type_HTH"/>
</dbReference>
<reference evidence="3 4" key="1">
    <citation type="journal article" date="2016" name="Genome Announc.">
        <title>First Complete Genome Sequence of a Subdivision 6 Acidobacterium Strain.</title>
        <authorList>
            <person name="Huang S."/>
            <person name="Vieira S."/>
            <person name="Bunk B."/>
            <person name="Riedel T."/>
            <person name="Sproer C."/>
            <person name="Overmann J."/>
        </authorList>
    </citation>
    <scope>NUCLEOTIDE SEQUENCE [LARGE SCALE GENOMIC DNA]</scope>
    <source>
        <strain evidence="4">DSM 100886 HEG_-6_39</strain>
    </source>
</reference>
<organism evidence="3 4">
    <name type="scientific">Luteitalea pratensis</name>
    <dbReference type="NCBI Taxonomy" id="1855912"/>
    <lineage>
        <taxon>Bacteria</taxon>
        <taxon>Pseudomonadati</taxon>
        <taxon>Acidobacteriota</taxon>
        <taxon>Vicinamibacteria</taxon>
        <taxon>Vicinamibacterales</taxon>
        <taxon>Vicinamibacteraceae</taxon>
        <taxon>Luteitalea</taxon>
    </lineage>
</organism>
<gene>
    <name evidence="3" type="ORF">LuPra_03944</name>
</gene>
<dbReference type="GO" id="GO:0003677">
    <property type="term" value="F:DNA binding"/>
    <property type="evidence" value="ECO:0007669"/>
    <property type="project" value="UniProtKB-KW"/>
</dbReference>
<dbReference type="NCBIfam" id="TIGR02607">
    <property type="entry name" value="antidote_HigA"/>
    <property type="match status" value="1"/>
</dbReference>
<dbReference type="InterPro" id="IPR010982">
    <property type="entry name" value="Lambda_DNA-bd_dom_sf"/>
</dbReference>
<dbReference type="Pfam" id="PF01381">
    <property type="entry name" value="HTH_3"/>
    <property type="match status" value="1"/>
</dbReference>
<dbReference type="STRING" id="1855912.LuPra_03944"/>
<feature type="domain" description="HTH cro/C1-type" evidence="2">
    <location>
        <begin position="30"/>
        <end position="76"/>
    </location>
</feature>
<dbReference type="KEGG" id="abac:LuPra_03944"/>
<dbReference type="EMBL" id="CP015136">
    <property type="protein sequence ID" value="AMY10705.1"/>
    <property type="molecule type" value="Genomic_DNA"/>
</dbReference>
<protein>
    <submittedName>
        <fullName evidence="3">Addiction module antidote protein, HigA family</fullName>
    </submittedName>
</protein>
<evidence type="ECO:0000259" key="2">
    <source>
        <dbReference type="PROSITE" id="PS50943"/>
    </source>
</evidence>
<dbReference type="InterPro" id="IPR013430">
    <property type="entry name" value="Toxin_antidote_HigA"/>
</dbReference>
<name>A0A143PQ38_LUTPR</name>
<sequence>MVMNRGTSAPVSICQTEQNRTILPLGVAIGLQQSVVADELGISRNRLNELILGKGSVTADTAIRLDRRFKMPARFWLHLQADYDLQTALNEAKAVQRRMKRLS</sequence>
<evidence type="ECO:0000256" key="1">
    <source>
        <dbReference type="ARBA" id="ARBA00023125"/>
    </source>
</evidence>
<dbReference type="PANTHER" id="PTHR36924">
    <property type="entry name" value="ANTITOXIN HIGA-1"/>
    <property type="match status" value="1"/>
</dbReference>
<evidence type="ECO:0000313" key="4">
    <source>
        <dbReference type="Proteomes" id="UP000076079"/>
    </source>
</evidence>